<proteinExistence type="predicted"/>
<dbReference type="Proteomes" id="UP000435323">
    <property type="component" value="Unassembled WGS sequence"/>
</dbReference>
<reference evidence="1 2" key="1">
    <citation type="submission" date="2019-11" db="EMBL/GenBank/DDBJ databases">
        <title>Using colonization assays and comparative genomics to discover symbiosis behaviors and factors in Vibrio fischeri.</title>
        <authorList>
            <person name="Bongrand C."/>
            <person name="Moriano-Gutierrez S."/>
            <person name="Arevalo P."/>
            <person name="Mcfall-Ngai M."/>
            <person name="Visick K."/>
            <person name="Polz M.F."/>
            <person name="Ruby E.G."/>
        </authorList>
    </citation>
    <scope>NUCLEOTIDE SEQUENCE [LARGE SCALE GENOMIC DNA]</scope>
    <source>
        <strain evidence="2">emors.3.2</strain>
    </source>
</reference>
<dbReference type="AlphaFoldDB" id="A0A6N3Z543"/>
<accession>A0A6N3Z543</accession>
<dbReference type="EMBL" id="WOBO01000027">
    <property type="protein sequence ID" value="MUK47477.1"/>
    <property type="molecule type" value="Genomic_DNA"/>
</dbReference>
<sequence length="30" mass="3530">MYVLHQFNLLHIDAPLIECKQNELKEGYIG</sequence>
<evidence type="ECO:0000313" key="2">
    <source>
        <dbReference type="Proteomes" id="UP000435323"/>
    </source>
</evidence>
<name>A0A6N3Z543_ALIFS</name>
<evidence type="ECO:0000313" key="1">
    <source>
        <dbReference type="EMBL" id="MUK47477.1"/>
    </source>
</evidence>
<organism evidence="1 2">
    <name type="scientific">Aliivibrio fischeri</name>
    <name type="common">Vibrio fischeri</name>
    <dbReference type="NCBI Taxonomy" id="668"/>
    <lineage>
        <taxon>Bacteria</taxon>
        <taxon>Pseudomonadati</taxon>
        <taxon>Pseudomonadota</taxon>
        <taxon>Gammaproteobacteria</taxon>
        <taxon>Vibrionales</taxon>
        <taxon>Vibrionaceae</taxon>
        <taxon>Aliivibrio</taxon>
    </lineage>
</organism>
<protein>
    <submittedName>
        <fullName evidence="1">Uncharacterized protein</fullName>
    </submittedName>
</protein>
<gene>
    <name evidence="1" type="ORF">GNP77_19210</name>
</gene>
<comment type="caution">
    <text evidence="1">The sequence shown here is derived from an EMBL/GenBank/DDBJ whole genome shotgun (WGS) entry which is preliminary data.</text>
</comment>